<keyword evidence="4" id="KW-1185">Reference proteome</keyword>
<evidence type="ECO:0000256" key="1">
    <source>
        <dbReference type="SAM" id="Coils"/>
    </source>
</evidence>
<dbReference type="AlphaFoldDB" id="I7MII4"/>
<protein>
    <submittedName>
        <fullName evidence="3">Uncharacterized protein</fullName>
    </submittedName>
</protein>
<dbReference type="Proteomes" id="UP000009168">
    <property type="component" value="Unassembled WGS sequence"/>
</dbReference>
<dbReference type="EMBL" id="GG662448">
    <property type="protein sequence ID" value="EAS04465.3"/>
    <property type="molecule type" value="Genomic_DNA"/>
</dbReference>
<proteinExistence type="predicted"/>
<dbReference type="GeneID" id="7833052"/>
<dbReference type="RefSeq" id="XP_001024710.3">
    <property type="nucleotide sequence ID" value="XM_001024710.3"/>
</dbReference>
<evidence type="ECO:0000313" key="3">
    <source>
        <dbReference type="EMBL" id="EAS04465.3"/>
    </source>
</evidence>
<keyword evidence="1" id="KW-0175">Coiled coil</keyword>
<feature type="coiled-coil region" evidence="1">
    <location>
        <begin position="721"/>
        <end position="764"/>
    </location>
</feature>
<feature type="compositionally biased region" description="Polar residues" evidence="2">
    <location>
        <begin position="215"/>
        <end position="225"/>
    </location>
</feature>
<name>I7MII4_TETTS</name>
<evidence type="ECO:0000256" key="2">
    <source>
        <dbReference type="SAM" id="MobiDB-lite"/>
    </source>
</evidence>
<dbReference type="KEGG" id="tet:TTHERM_00616400"/>
<sequence>MENFQYLVKGRKIELDWLKGSKYEVYSQYLINAFYLCLMIEEENLSEIENLNKGFIQKFKQEDQSLYILSLEDQQKEYIMEKKSKTFNKTLQRRLVFQDMKMIQQKDKSGKIEKKQFPIHNGLTIEIKDESLKQQWKKEAANQNARINIHFQSRKPIIVYFDDKQDAIKIRDAFISSSILKQLNLLDALNEVKNRLKYRIVSLFKEKMQEYAQSINKKANSNQDSIPEENNHESDDEQNVAQMIPNSIKNEAIDEINEGEVQNQGDISSGSLKFGMQQYKEEIDEEELEQELNNFDVSKSFQNNQKAGGEDSQENQDINKIISNFNLDEEKKDTNLRLDTNVSDKQDPRNTQLTLDLETRTTYKERPKDINAEQITQQMNEKYTKFCKNLVLEHAVEELNHVSSENHPVKMVGILKQTIQKLKEGIKVIMFLCNERKNMITLIENQQETIEKQINQMNQMNLSEKLSQLDENFFKNQLSLLNTYLKQFYHFVQNCQKSIEILEQTFKYDPEWRQDPRYKNQNILSDMEELPKHCFKIHQFHNDKLKEVKKLYDQIVKQDENEVKYIEYTQADIKQTVEVLKPLSEHFEHNSTTEFEILFFLFIEDVKQLNDKFQSSYSKQQENINQFKKSYEDIRNFYYQRLQKILELKYQNNVTKQKLMRIVIPTNSKVNNAILTDGLESIQYVDKQLDQVKVDLNQPMSEGSYFQQIKLYEEHKAHQIIKEFENEIASLKQVFQTVTQIDMMEKTIERLLKLREEFESDEIEEEDKQIQAEQYKQLITIVEKYTEDMVALIEISPVFRSFHSKLSSEIQLSKVVLELIDLE</sequence>
<organism evidence="3 4">
    <name type="scientific">Tetrahymena thermophila (strain SB210)</name>
    <dbReference type="NCBI Taxonomy" id="312017"/>
    <lineage>
        <taxon>Eukaryota</taxon>
        <taxon>Sar</taxon>
        <taxon>Alveolata</taxon>
        <taxon>Ciliophora</taxon>
        <taxon>Intramacronucleata</taxon>
        <taxon>Oligohymenophorea</taxon>
        <taxon>Hymenostomatida</taxon>
        <taxon>Tetrahymenina</taxon>
        <taxon>Tetrahymenidae</taxon>
        <taxon>Tetrahymena</taxon>
    </lineage>
</organism>
<dbReference type="InParanoid" id="I7MII4"/>
<feature type="region of interest" description="Disordered" evidence="2">
    <location>
        <begin position="215"/>
        <end position="238"/>
    </location>
</feature>
<evidence type="ECO:0000313" key="4">
    <source>
        <dbReference type="Proteomes" id="UP000009168"/>
    </source>
</evidence>
<gene>
    <name evidence="3" type="ORF">TTHERM_00616400</name>
</gene>
<reference evidence="4" key="1">
    <citation type="journal article" date="2006" name="PLoS Biol.">
        <title>Macronuclear genome sequence of the ciliate Tetrahymena thermophila, a model eukaryote.</title>
        <authorList>
            <person name="Eisen J.A."/>
            <person name="Coyne R.S."/>
            <person name="Wu M."/>
            <person name="Wu D."/>
            <person name="Thiagarajan M."/>
            <person name="Wortman J.R."/>
            <person name="Badger J.H."/>
            <person name="Ren Q."/>
            <person name="Amedeo P."/>
            <person name="Jones K.M."/>
            <person name="Tallon L.J."/>
            <person name="Delcher A.L."/>
            <person name="Salzberg S.L."/>
            <person name="Silva J.C."/>
            <person name="Haas B.J."/>
            <person name="Majoros W.H."/>
            <person name="Farzad M."/>
            <person name="Carlton J.M."/>
            <person name="Smith R.K. Jr."/>
            <person name="Garg J."/>
            <person name="Pearlman R.E."/>
            <person name="Karrer K.M."/>
            <person name="Sun L."/>
            <person name="Manning G."/>
            <person name="Elde N.C."/>
            <person name="Turkewitz A.P."/>
            <person name="Asai D.J."/>
            <person name="Wilkes D.E."/>
            <person name="Wang Y."/>
            <person name="Cai H."/>
            <person name="Collins K."/>
            <person name="Stewart B.A."/>
            <person name="Lee S.R."/>
            <person name="Wilamowska K."/>
            <person name="Weinberg Z."/>
            <person name="Ruzzo W.L."/>
            <person name="Wloga D."/>
            <person name="Gaertig J."/>
            <person name="Frankel J."/>
            <person name="Tsao C.-C."/>
            <person name="Gorovsky M.A."/>
            <person name="Keeling P.J."/>
            <person name="Waller R.F."/>
            <person name="Patron N.J."/>
            <person name="Cherry J.M."/>
            <person name="Stover N.A."/>
            <person name="Krieger C.J."/>
            <person name="del Toro C."/>
            <person name="Ryder H.F."/>
            <person name="Williamson S.C."/>
            <person name="Barbeau R.A."/>
            <person name="Hamilton E.P."/>
            <person name="Orias E."/>
        </authorList>
    </citation>
    <scope>NUCLEOTIDE SEQUENCE [LARGE SCALE GENOMIC DNA]</scope>
    <source>
        <strain evidence="4">SB210</strain>
    </source>
</reference>
<accession>I7MII4</accession>